<accession>A0A2S5T5A9</accession>
<reference evidence="3 5" key="2">
    <citation type="submission" date="2019-03" db="EMBL/GenBank/DDBJ databases">
        <title>Genomic Encyclopedia of Type Strains, Phase IV (KMG-IV): sequencing the most valuable type-strain genomes for metagenomic binning, comparative biology and taxonomic classification.</title>
        <authorList>
            <person name="Goeker M."/>
        </authorList>
    </citation>
    <scope>NUCLEOTIDE SEQUENCE [LARGE SCALE GENOMIC DNA]</scope>
    <source>
        <strain evidence="3 5">DSM 15264</strain>
    </source>
</reference>
<sequence>MHPLPAHREPPLGPGVPPPDPAEPPEPAPLDAPPGPDRDHPVLWRRARRRFGAGNAWVYRLHRTGAGAVRGPVGSWNPLARGRLGN</sequence>
<dbReference type="Proteomes" id="UP000239406">
    <property type="component" value="Unassembled WGS sequence"/>
</dbReference>
<dbReference type="EMBL" id="SLXF01000003">
    <property type="protein sequence ID" value="TCP08172.1"/>
    <property type="molecule type" value="Genomic_DNA"/>
</dbReference>
<evidence type="ECO:0000313" key="3">
    <source>
        <dbReference type="EMBL" id="TCP08172.1"/>
    </source>
</evidence>
<dbReference type="RefSeq" id="WP_104357148.1">
    <property type="nucleotide sequence ID" value="NZ_CP064338.1"/>
</dbReference>
<comment type="caution">
    <text evidence="2">The sequence shown here is derived from an EMBL/GenBank/DDBJ whole genome shotgun (WGS) entry which is preliminary data.</text>
</comment>
<proteinExistence type="predicted"/>
<reference evidence="2 4" key="1">
    <citation type="submission" date="2018-02" db="EMBL/GenBank/DDBJ databases">
        <title>Reclassifiation of [Polyangium] brachysporum DSM 7029 as Guopingzhaonella breviflexa gen. nov., sp. nov., a member of the family Comamonadaceae.</title>
        <authorList>
            <person name="Tang B."/>
        </authorList>
    </citation>
    <scope>NUCLEOTIDE SEQUENCE [LARGE SCALE GENOMIC DNA]</scope>
    <source>
        <strain evidence="2 4">DSM 15344</strain>
    </source>
</reference>
<dbReference type="EMBL" id="PSNY01000007">
    <property type="protein sequence ID" value="PPE70173.1"/>
    <property type="molecule type" value="Genomic_DNA"/>
</dbReference>
<evidence type="ECO:0000313" key="2">
    <source>
        <dbReference type="EMBL" id="PPE70173.1"/>
    </source>
</evidence>
<protein>
    <submittedName>
        <fullName evidence="2">Uncharacterized protein</fullName>
    </submittedName>
</protein>
<organism evidence="2 4">
    <name type="scientific">Caldimonas thermodepolymerans</name>
    <dbReference type="NCBI Taxonomy" id="215580"/>
    <lineage>
        <taxon>Bacteria</taxon>
        <taxon>Pseudomonadati</taxon>
        <taxon>Pseudomonadota</taxon>
        <taxon>Betaproteobacteria</taxon>
        <taxon>Burkholderiales</taxon>
        <taxon>Sphaerotilaceae</taxon>
        <taxon>Caldimonas</taxon>
    </lineage>
</organism>
<gene>
    <name evidence="2" type="ORF">C1702_07905</name>
    <name evidence="3" type="ORF">EV676_103205</name>
</gene>
<dbReference type="Proteomes" id="UP000294772">
    <property type="component" value="Unassembled WGS sequence"/>
</dbReference>
<keyword evidence="4" id="KW-1185">Reference proteome</keyword>
<feature type="compositionally biased region" description="Basic and acidic residues" evidence="1">
    <location>
        <begin position="1"/>
        <end position="10"/>
    </location>
</feature>
<dbReference type="AlphaFoldDB" id="A0A2S5T5A9"/>
<evidence type="ECO:0000313" key="4">
    <source>
        <dbReference type="Proteomes" id="UP000239406"/>
    </source>
</evidence>
<feature type="region of interest" description="Disordered" evidence="1">
    <location>
        <begin position="1"/>
        <end position="42"/>
    </location>
</feature>
<evidence type="ECO:0000256" key="1">
    <source>
        <dbReference type="SAM" id="MobiDB-lite"/>
    </source>
</evidence>
<name>A0A2S5T5A9_9BURK</name>
<feature type="compositionally biased region" description="Pro residues" evidence="1">
    <location>
        <begin position="11"/>
        <end position="35"/>
    </location>
</feature>
<evidence type="ECO:0000313" key="5">
    <source>
        <dbReference type="Proteomes" id="UP000294772"/>
    </source>
</evidence>